<name>A0A2H5NYI3_CITUN</name>
<proteinExistence type="predicted"/>
<sequence length="45" mass="5107">MVIKSLSDQKAKSLNKIIRNIVFIQKSQNIMCTAYKVVLNSHLTS</sequence>
<reference evidence="1 2" key="1">
    <citation type="journal article" date="2017" name="Front. Genet.">
        <title>Draft sequencing of the heterozygous diploid genome of Satsuma (Citrus unshiu Marc.) using a hybrid assembly approach.</title>
        <authorList>
            <person name="Shimizu T."/>
            <person name="Tanizawa Y."/>
            <person name="Mochizuki T."/>
            <person name="Nagasaki H."/>
            <person name="Yoshioka T."/>
            <person name="Toyoda A."/>
            <person name="Fujiyama A."/>
            <person name="Kaminuma E."/>
            <person name="Nakamura Y."/>
        </authorList>
    </citation>
    <scope>NUCLEOTIDE SEQUENCE [LARGE SCALE GENOMIC DNA]</scope>
    <source>
        <strain evidence="2">cv. Miyagawa wase</strain>
    </source>
</reference>
<evidence type="ECO:0000313" key="1">
    <source>
        <dbReference type="EMBL" id="GAY45187.1"/>
    </source>
</evidence>
<keyword evidence="2" id="KW-1185">Reference proteome</keyword>
<gene>
    <name evidence="1" type="ORF">CUMW_087620</name>
</gene>
<accession>A0A2H5NYI3</accession>
<protein>
    <submittedName>
        <fullName evidence="1">Uncharacterized protein</fullName>
    </submittedName>
</protein>
<evidence type="ECO:0000313" key="2">
    <source>
        <dbReference type="Proteomes" id="UP000236630"/>
    </source>
</evidence>
<comment type="caution">
    <text evidence="1">The sequence shown here is derived from an EMBL/GenBank/DDBJ whole genome shotgun (WGS) entry which is preliminary data.</text>
</comment>
<dbReference type="Proteomes" id="UP000236630">
    <property type="component" value="Unassembled WGS sequence"/>
</dbReference>
<dbReference type="AlphaFoldDB" id="A0A2H5NYI3"/>
<organism evidence="1 2">
    <name type="scientific">Citrus unshiu</name>
    <name type="common">Satsuma mandarin</name>
    <name type="synonym">Citrus nobilis var. unshiu</name>
    <dbReference type="NCBI Taxonomy" id="55188"/>
    <lineage>
        <taxon>Eukaryota</taxon>
        <taxon>Viridiplantae</taxon>
        <taxon>Streptophyta</taxon>
        <taxon>Embryophyta</taxon>
        <taxon>Tracheophyta</taxon>
        <taxon>Spermatophyta</taxon>
        <taxon>Magnoliopsida</taxon>
        <taxon>eudicotyledons</taxon>
        <taxon>Gunneridae</taxon>
        <taxon>Pentapetalae</taxon>
        <taxon>rosids</taxon>
        <taxon>malvids</taxon>
        <taxon>Sapindales</taxon>
        <taxon>Rutaceae</taxon>
        <taxon>Aurantioideae</taxon>
        <taxon>Citrus</taxon>
    </lineage>
</organism>
<dbReference type="EMBL" id="BDQV01000027">
    <property type="protein sequence ID" value="GAY45187.1"/>
    <property type="molecule type" value="Genomic_DNA"/>
</dbReference>